<dbReference type="Proteomes" id="UP000827872">
    <property type="component" value="Linkage Group LG07"/>
</dbReference>
<dbReference type="EMBL" id="CM037620">
    <property type="protein sequence ID" value="KAH7995632.1"/>
    <property type="molecule type" value="Genomic_DNA"/>
</dbReference>
<comment type="caution">
    <text evidence="1">The sequence shown here is derived from an EMBL/GenBank/DDBJ whole genome shotgun (WGS) entry which is preliminary data.</text>
</comment>
<keyword evidence="2" id="KW-1185">Reference proteome</keyword>
<gene>
    <name evidence="1" type="ORF">K3G42_027140</name>
</gene>
<organism evidence="1 2">
    <name type="scientific">Sphaerodactylus townsendi</name>
    <dbReference type="NCBI Taxonomy" id="933632"/>
    <lineage>
        <taxon>Eukaryota</taxon>
        <taxon>Metazoa</taxon>
        <taxon>Chordata</taxon>
        <taxon>Craniata</taxon>
        <taxon>Vertebrata</taxon>
        <taxon>Euteleostomi</taxon>
        <taxon>Lepidosauria</taxon>
        <taxon>Squamata</taxon>
        <taxon>Bifurcata</taxon>
        <taxon>Gekkota</taxon>
        <taxon>Sphaerodactylidae</taxon>
        <taxon>Sphaerodactylus</taxon>
    </lineage>
</organism>
<proteinExistence type="predicted"/>
<evidence type="ECO:0000313" key="2">
    <source>
        <dbReference type="Proteomes" id="UP000827872"/>
    </source>
</evidence>
<evidence type="ECO:0000313" key="1">
    <source>
        <dbReference type="EMBL" id="KAH7995632.1"/>
    </source>
</evidence>
<reference evidence="1" key="1">
    <citation type="submission" date="2021-08" db="EMBL/GenBank/DDBJ databases">
        <title>The first chromosome-level gecko genome reveals the dynamic sex chromosomes of Neotropical dwarf geckos (Sphaerodactylidae: Sphaerodactylus).</title>
        <authorList>
            <person name="Pinto B.J."/>
            <person name="Keating S.E."/>
            <person name="Gamble T."/>
        </authorList>
    </citation>
    <scope>NUCLEOTIDE SEQUENCE</scope>
    <source>
        <strain evidence="1">TG3544</strain>
    </source>
</reference>
<sequence>MLMTGMCRAVATKSISSISPSGLWESEIYGDPLTTTVWQMLCKNEMGSLPRWRWGREGEEWEVAQPGLDGHHDLQGQVVGWSPWTRLGGSHRQQERLPGQQGRSRSRLSLPTRFLVSKCALLPVGRSLILHLLCHPEAFQSVVSGVCRTASGRLRLLLLLRRAFPPAGGHRRAPASSAGWGAVVAAQGCRCRPGSGTTVCRIRLRIWQGTPLPPCSGAFMKGEPKVAGRGASGSRLLLAGLSDVALRFVAWLR</sequence>
<name>A0ACB8ESP1_9SAUR</name>
<accession>A0ACB8ESP1</accession>
<protein>
    <submittedName>
        <fullName evidence="1">Uncharacterized protein</fullName>
    </submittedName>
</protein>